<dbReference type="EMBL" id="CP003929">
    <property type="protein sequence ID" value="AGB38125.1"/>
    <property type="molecule type" value="Genomic_DNA"/>
</dbReference>
<proteinExistence type="predicted"/>
<dbReference type="OrthoDB" id="9287at2157"/>
<evidence type="ECO:0000313" key="2">
    <source>
        <dbReference type="Proteomes" id="UP000010878"/>
    </source>
</evidence>
<name>L0K0N6_9EURY</name>
<dbReference type="AlphaFoldDB" id="L0K0N6"/>
<dbReference type="HOGENOM" id="CLU_151092_0_0_2"/>
<dbReference type="RefSeq" id="WP_015321568.1">
    <property type="nucleotide sequence ID" value="NC_019974.1"/>
</dbReference>
<dbReference type="KEGG" id="nou:Natoc_2349"/>
<gene>
    <name evidence="1" type="ORF">Natoc_2349</name>
</gene>
<reference evidence="1 2" key="1">
    <citation type="submission" date="2012-11" db="EMBL/GenBank/DDBJ databases">
        <title>FINISHED of Natronococcus occultus SP4, DSM 3396.</title>
        <authorList>
            <consortium name="DOE Joint Genome Institute"/>
            <person name="Eisen J."/>
            <person name="Huntemann M."/>
            <person name="Wei C.-L."/>
            <person name="Han J."/>
            <person name="Detter J.C."/>
            <person name="Han C."/>
            <person name="Tapia R."/>
            <person name="Chen A."/>
            <person name="Kyrpides N."/>
            <person name="Mavromatis K."/>
            <person name="Markowitz V."/>
            <person name="Szeto E."/>
            <person name="Ivanova N."/>
            <person name="Mikhailova N."/>
            <person name="Ovchinnikova G."/>
            <person name="Pagani I."/>
            <person name="Pati A."/>
            <person name="Goodwin L."/>
            <person name="Nordberg H.P."/>
            <person name="Cantor M.N."/>
            <person name="Hua S.X."/>
            <person name="Woyke T."/>
            <person name="Eisen J."/>
            <person name="Klenk H.-P."/>
            <person name="Klenk H.-P."/>
        </authorList>
    </citation>
    <scope>NUCLEOTIDE SEQUENCE [LARGE SCALE GENOMIC DNA]</scope>
    <source>
        <strain evidence="1 2">SP4</strain>
    </source>
</reference>
<dbReference type="SUPFAM" id="SSF81301">
    <property type="entry name" value="Nucleotidyltransferase"/>
    <property type="match status" value="1"/>
</dbReference>
<accession>L0K0N6</accession>
<dbReference type="InterPro" id="IPR043519">
    <property type="entry name" value="NT_sf"/>
</dbReference>
<dbReference type="Proteomes" id="UP000010878">
    <property type="component" value="Chromosome"/>
</dbReference>
<organism evidence="1 2">
    <name type="scientific">Natronococcus occultus SP4</name>
    <dbReference type="NCBI Taxonomy" id="694430"/>
    <lineage>
        <taxon>Archaea</taxon>
        <taxon>Methanobacteriati</taxon>
        <taxon>Methanobacteriota</taxon>
        <taxon>Stenosarchaea group</taxon>
        <taxon>Halobacteria</taxon>
        <taxon>Halobacteriales</taxon>
        <taxon>Natrialbaceae</taxon>
        <taxon>Natronococcus</taxon>
    </lineage>
</organism>
<evidence type="ECO:0008006" key="3">
    <source>
        <dbReference type="Google" id="ProtNLM"/>
    </source>
</evidence>
<sequence length="107" mass="11947">MIDGSNRTDATDAFAQRAQAEYGESIRHLVAFGSAVRGGERGVHGEAELLLVLEDVEPERELEALAREVGLEHGTVLELHVLPAERYEEREDHEFVERAFAEGEVYV</sequence>
<evidence type="ECO:0000313" key="1">
    <source>
        <dbReference type="EMBL" id="AGB38125.1"/>
    </source>
</evidence>
<keyword evidence="2" id="KW-1185">Reference proteome</keyword>
<protein>
    <recommendedName>
        <fullName evidence="3">Nucleotidyltransferase</fullName>
    </recommendedName>
</protein>
<dbReference type="STRING" id="694430.Natoc_2349"/>
<dbReference type="GeneID" id="14404033"/>
<dbReference type="eggNOG" id="arCOG01201">
    <property type="taxonomic scope" value="Archaea"/>
</dbReference>